<evidence type="ECO:0000313" key="4">
    <source>
        <dbReference type="EMBL" id="CAD7245716.1"/>
    </source>
</evidence>
<dbReference type="InterPro" id="IPR048624">
    <property type="entry name" value="CSN1_C"/>
</dbReference>
<dbReference type="SUPFAM" id="SSF63411">
    <property type="entry name" value="LuxS/MPP-like metallohydrolase"/>
    <property type="match status" value="2"/>
</dbReference>
<dbReference type="InterPro" id="IPR026705">
    <property type="entry name" value="Hid-1/Ecm30"/>
</dbReference>
<dbReference type="Pfam" id="PF10602">
    <property type="entry name" value="RPN7"/>
    <property type="match status" value="1"/>
</dbReference>
<dbReference type="GO" id="GO:0016020">
    <property type="term" value="C:membrane"/>
    <property type="evidence" value="ECO:0007669"/>
    <property type="project" value="TreeGrafter"/>
</dbReference>
<keyword evidence="1" id="KW-0413">Isomerase</keyword>
<evidence type="ECO:0000256" key="2">
    <source>
        <dbReference type="SAM" id="MobiDB-lite"/>
    </source>
</evidence>
<dbReference type="Pfam" id="PF01399">
    <property type="entry name" value="PCI"/>
    <property type="match status" value="1"/>
</dbReference>
<dbReference type="Gene3D" id="1.25.40.10">
    <property type="entry name" value="Tetratricopeptide repeat domain"/>
    <property type="match status" value="1"/>
</dbReference>
<dbReference type="OrthoDB" id="432953at2759"/>
<dbReference type="GO" id="GO:0003755">
    <property type="term" value="F:peptidyl-prolyl cis-trans isomerase activity"/>
    <property type="evidence" value="ECO:0007669"/>
    <property type="project" value="UniProtKB-KW"/>
</dbReference>
<feature type="compositionally biased region" description="Basic residues" evidence="2">
    <location>
        <begin position="1434"/>
        <end position="1445"/>
    </location>
</feature>
<dbReference type="GO" id="GO:0005797">
    <property type="term" value="C:Golgi medial cisterna"/>
    <property type="evidence" value="ECO:0007669"/>
    <property type="project" value="TreeGrafter"/>
</dbReference>
<dbReference type="Pfam" id="PF12722">
    <property type="entry name" value="Hid1"/>
    <property type="match status" value="2"/>
</dbReference>
<keyword evidence="5" id="KW-1185">Reference proteome</keyword>
<proteinExistence type="predicted"/>
<dbReference type="SMART" id="SM00088">
    <property type="entry name" value="PINT"/>
    <property type="match status" value="1"/>
</dbReference>
<keyword evidence="1" id="KW-0697">Rotamase</keyword>
<feature type="domain" description="PPIase FKBP-type" evidence="3">
    <location>
        <begin position="1801"/>
        <end position="1890"/>
    </location>
</feature>
<dbReference type="PANTHER" id="PTHR21575:SF12">
    <property type="entry name" value="PROTEIN HID1"/>
    <property type="match status" value="1"/>
</dbReference>
<dbReference type="InterPro" id="IPR001179">
    <property type="entry name" value="PPIase_FKBP_dom"/>
</dbReference>
<dbReference type="Gene3D" id="1.25.40.570">
    <property type="match status" value="2"/>
</dbReference>
<name>A0A7R8X8E2_9CRUS</name>
<dbReference type="Pfam" id="PF21151">
    <property type="entry name" value="CSN1_C"/>
    <property type="match status" value="1"/>
</dbReference>
<dbReference type="PANTHER" id="PTHR21575">
    <property type="entry name" value="PROTEIN HID1"/>
    <property type="match status" value="1"/>
</dbReference>
<dbReference type="FunFam" id="3.30.830.10:FF:000039">
    <property type="entry name" value="Ubiquinol-cytochrome c reductase core subunit 2"/>
    <property type="match status" value="1"/>
</dbReference>
<dbReference type="SUPFAM" id="SSF46785">
    <property type="entry name" value="Winged helix' DNA-binding domain"/>
    <property type="match status" value="1"/>
</dbReference>
<dbReference type="InterPro" id="IPR011765">
    <property type="entry name" value="Pept_M16_N"/>
</dbReference>
<dbReference type="InterPro" id="IPR011990">
    <property type="entry name" value="TPR-like_helical_dom_sf"/>
</dbReference>
<dbReference type="SUPFAM" id="SSF48452">
    <property type="entry name" value="TPR-like"/>
    <property type="match status" value="1"/>
</dbReference>
<dbReference type="SMART" id="SM00028">
    <property type="entry name" value="TPR"/>
    <property type="match status" value="4"/>
</dbReference>
<dbReference type="InterPro" id="IPR000717">
    <property type="entry name" value="PCI_dom"/>
</dbReference>
<organism evidence="4">
    <name type="scientific">Darwinula stevensoni</name>
    <dbReference type="NCBI Taxonomy" id="69355"/>
    <lineage>
        <taxon>Eukaryota</taxon>
        <taxon>Metazoa</taxon>
        <taxon>Ecdysozoa</taxon>
        <taxon>Arthropoda</taxon>
        <taxon>Crustacea</taxon>
        <taxon>Oligostraca</taxon>
        <taxon>Ostracoda</taxon>
        <taxon>Podocopa</taxon>
        <taxon>Podocopida</taxon>
        <taxon>Darwinulocopina</taxon>
        <taxon>Darwinuloidea</taxon>
        <taxon>Darwinulidae</taxon>
        <taxon>Darwinula</taxon>
    </lineage>
</organism>
<evidence type="ECO:0000256" key="1">
    <source>
        <dbReference type="PROSITE-ProRule" id="PRU00277"/>
    </source>
</evidence>
<feature type="compositionally biased region" description="Polar residues" evidence="2">
    <location>
        <begin position="2150"/>
        <end position="2159"/>
    </location>
</feature>
<dbReference type="EMBL" id="CAJPEV010000933">
    <property type="protein sequence ID" value="CAG0889599.1"/>
    <property type="molecule type" value="Genomic_DNA"/>
</dbReference>
<gene>
    <name evidence="4" type="ORF">DSTB1V02_LOCUS5583</name>
</gene>
<feature type="region of interest" description="Disordered" evidence="2">
    <location>
        <begin position="2120"/>
        <end position="2159"/>
    </location>
</feature>
<dbReference type="EMBL" id="LR900450">
    <property type="protein sequence ID" value="CAD7245716.1"/>
    <property type="molecule type" value="Genomic_DNA"/>
</dbReference>
<dbReference type="EC" id="5.2.1.8" evidence="1"/>
<dbReference type="GO" id="GO:0046872">
    <property type="term" value="F:metal ion binding"/>
    <property type="evidence" value="ECO:0007669"/>
    <property type="project" value="InterPro"/>
</dbReference>
<dbReference type="Gene3D" id="3.30.830.10">
    <property type="entry name" value="Metalloenzyme, LuxS/M16 peptidase-like"/>
    <property type="match status" value="2"/>
</dbReference>
<dbReference type="SUPFAM" id="SSF54534">
    <property type="entry name" value="FKBP-like"/>
    <property type="match status" value="1"/>
</dbReference>
<dbReference type="Pfam" id="PF00254">
    <property type="entry name" value="FKBP_C"/>
    <property type="match status" value="1"/>
</dbReference>
<dbReference type="InterPro" id="IPR045135">
    <property type="entry name" value="Rpn7_N"/>
</dbReference>
<protein>
    <recommendedName>
        <fullName evidence="1">peptidylprolyl isomerase</fullName>
        <ecNumber evidence="1">5.2.1.8</ecNumber>
    </recommendedName>
</protein>
<feature type="region of interest" description="Disordered" evidence="2">
    <location>
        <begin position="1431"/>
        <end position="1475"/>
    </location>
</feature>
<dbReference type="InterPro" id="IPR019734">
    <property type="entry name" value="TPR_rpt"/>
</dbReference>
<comment type="catalytic activity">
    <reaction evidence="1">
        <text>[protein]-peptidylproline (omega=180) = [protein]-peptidylproline (omega=0)</text>
        <dbReference type="Rhea" id="RHEA:16237"/>
        <dbReference type="Rhea" id="RHEA-COMP:10747"/>
        <dbReference type="Rhea" id="RHEA-COMP:10748"/>
        <dbReference type="ChEBI" id="CHEBI:83833"/>
        <dbReference type="ChEBI" id="CHEBI:83834"/>
        <dbReference type="EC" id="5.2.1.8"/>
    </reaction>
</comment>
<feature type="region of interest" description="Disordered" evidence="2">
    <location>
        <begin position="1"/>
        <end position="23"/>
    </location>
</feature>
<dbReference type="Gene3D" id="3.10.50.40">
    <property type="match status" value="1"/>
</dbReference>
<dbReference type="Proteomes" id="UP000677054">
    <property type="component" value="Unassembled WGS sequence"/>
</dbReference>
<evidence type="ECO:0000259" key="3">
    <source>
        <dbReference type="PROSITE" id="PS50059"/>
    </source>
</evidence>
<evidence type="ECO:0000313" key="5">
    <source>
        <dbReference type="Proteomes" id="UP000677054"/>
    </source>
</evidence>
<accession>A0A7R8X8E2</accession>
<feature type="region of interest" description="Disordered" evidence="2">
    <location>
        <begin position="2069"/>
        <end position="2094"/>
    </location>
</feature>
<dbReference type="InterPro" id="IPR046357">
    <property type="entry name" value="PPIase_dom_sf"/>
</dbReference>
<dbReference type="PROSITE" id="PS50059">
    <property type="entry name" value="FKBP_PPIASE"/>
    <property type="match status" value="1"/>
</dbReference>
<dbReference type="InterPro" id="IPR036390">
    <property type="entry name" value="WH_DNA-bd_sf"/>
</dbReference>
<feature type="compositionally biased region" description="Low complexity" evidence="2">
    <location>
        <begin position="2120"/>
        <end position="2131"/>
    </location>
</feature>
<dbReference type="Pfam" id="PF00675">
    <property type="entry name" value="Peptidase_M16"/>
    <property type="match status" value="1"/>
</dbReference>
<feature type="compositionally biased region" description="Basic and acidic residues" evidence="2">
    <location>
        <begin position="1572"/>
        <end position="1583"/>
    </location>
</feature>
<dbReference type="InterPro" id="IPR011249">
    <property type="entry name" value="Metalloenz_LuxS/M16"/>
</dbReference>
<reference evidence="4" key="1">
    <citation type="submission" date="2020-11" db="EMBL/GenBank/DDBJ databases">
        <authorList>
            <person name="Tran Van P."/>
        </authorList>
    </citation>
    <scope>NUCLEOTIDE SEQUENCE</scope>
</reference>
<feature type="region of interest" description="Disordered" evidence="2">
    <location>
        <begin position="1512"/>
        <end position="1597"/>
    </location>
</feature>
<dbReference type="GO" id="GO:0000138">
    <property type="term" value="C:Golgi trans cisterna"/>
    <property type="evidence" value="ECO:0007669"/>
    <property type="project" value="TreeGrafter"/>
</dbReference>
<sequence length="2358" mass="262965">MPIASIEPMQIDAPPGSPEDNENEEIEQHIVENTSLKETEHKNDLESYASQYSGFAKLNRLLYVADHCPPLRVEALKLAVTHIQTTYNVNLYQIIHRKLLEASGRLPGGGNSAPNGPGSVPDVASQDMGHNIPPYDSQWAETRSKKAALKLEKLDTDLKNYKTNSIKESIRRGHDDLGDHYLDIGDLNNALKCYIRARDYCTSGKHLIHMCLNVIKVSVYLQNWSNVLSYVSKAEATPDLVEAKKQQISHSKNGNAKTITRLKCAAGLAELATKKYKSAARHFLMANVDHCDFPDLMSPSNVAIYGGLCALASFDRHELQKHALYSEIRNRALIQYFSPYVSADMQKMAEAFNTTVLGLEDELMQLILAGQIQARIDSHNKILHAKAVDQRCTTFEKALQVGDDFQRRAKALILRAAILKAQIQVKRRYAIQAATKTSEKSKHIPPKEDPIVTALPNGIVVASHENYCPVSRIGIFVKAGSRYESSSNAGVSHMLRIAAGLASKKETAFGITRNIMQIGGSLTCSASREYLAYTVEFLRDDAYVAQNLDDFVKETFTTNRLAIAGVGVDHKLLENFATACSLPGGEGDKTPSPYGGGEIRIECGGPLTSVAMAVEGFSVQDAKAMAAGAIFQHALGTGPYVKRGMSAGVLSKAAASSASGSFAVSALNMNYSDAGLLGFYLVGQPDEIDKVMRSVAAKFRGGNVSDEDLQRGKASLISHILMDCENSENVLECLGVQGLLMKKYKTPQELIHFIESVSTADVNNVAKKVASGMGNADSKHSFRNAVIQLTQKRQPVDPSDDAFWEQFWCDQDTIPADFFTHVPSTEIRTLREETPSNLATLCYKAVEKLVKAVDSCSVTTHQEQLAVLNCVRILMRLLPYIFEDPEWSNYFWSRLPSQEGKDDNLLLAESLLLTLSDLLFCPDFTVASTKKGGPDRHEDLHSIDSCEYIWEAGVGFATPPPHNPQHDLNRTEILRLLLTCFSETMYFHPNEEASTRPSRWVRYFTSTENRHALPLFTSLLNTVCSYNPAGMGVPYNHLLFTDHREPLVDIALQLLIVTLDVDSSNSEAETEDETHHVDNLFINYLSRIHREEDFAFMLRGFTRLLNNPLTQTYLPHSIKKVNFHQELLVLFWKCCEYNKKFLYYVLKSSEVLEILVPILYHLNDSRADQCELYSSLYGDILKKIFLESFRNRKVTSGISAIHLVLVSIQTGGRVFGMQGFNLFVTEIGSHSDHDTYGITGKVIYCFLARVQAYGIQFGGNGTDEVWDIRARVGLMHIGVFILLLLSGERNFGVRLNKPYTASIPMDIPVFTGTHADLLVIVFHKIITTGHARLQPLFDCLLTILVNVSPYLKTLSMVASTKLLHLLEAFSTPWFLFSAPNHHHLIFFLLEIFNNIIQYQFDGNSNLVYTLIRKRAVFHQLANLATDSSSIQKSLNKRTTKEKKRSNSSSSVQSNPASLLESPSMEGSRPAMPAEPGTLKATLAATPGIDKMTEQESAHPSSQALENLSMQLTSAEQEHGGGPIPSMDPPTHGFSTPQGVQPPHRSRSNSLDSDTVPFEKRTHQSTGQSASSHSEDELPPREETGSGAATPKEGWKPNPEWVASWKQKLPLQTIMRLLQVLVPQVEKICIDKGLTDESEILRFLQHGTLVGLLPVPHPILIRKYQANSGTTNWFRTYIWGIIYLRQITKGVSELKEKEGIVFEADVTDAQIEASYVKDPRMLDHVNLESLGFGGGNSSEDDGKSPFEQLAVQMYDLTGDGGVLKKMHVSSIVNLYEIAVQVIKAFLLPQNLKSGSGVVVPERAFVKIHFDAYIEYSGEPVDSTYLRGKMEGFRLGTQKVIPGLELAVGSMRKGEKSQFLIHHKYAFGKKGCPPRIPSEAMLLFCVELLHFLEDEEATMADMSAEERRSAGFAFIAKIIKRDKRQGTQLFRENDFRGAVGKYKKALRNLENCWVKDEEEEKKKNAELVKLYLNEALCHFKLGHPTLCIQACKNVHLLDVRNCKNHFRWAQALRLLGEFPNARRKLRRAEELDPGNEEIKEEFRRLKEAEERARVAEKLRCERMLNVRPLAPDDNLNYARTGARPKYSSPAFNKRSSNSCEIQDTCAWVGDNSETCNLTRIKPQPAASQSDAQQEGSQNERSTADQENRKKTQNSGQDLNHQSQESLGNIQKHVVGESLEHVLQKGEMVDGSDLMDEATMDAELEASCHDTAKELEQCSWLDPGLEAIQKSEEDLQKTVSPVFVEEVAHFISDLFEDAQKAEAEFPDLLTKSQMNYLQVRAREMGLCILYTAPLPPYKCKIKKLCYDHKDVALVVVNFLMEKQAHPEGGRASGTIYSEPPVRPNATIPKAIQLSPSIPGPL</sequence>